<feature type="compositionally biased region" description="Basic and acidic residues" evidence="7">
    <location>
        <begin position="393"/>
        <end position="411"/>
    </location>
</feature>
<feature type="region of interest" description="Disordered" evidence="7">
    <location>
        <begin position="344"/>
        <end position="411"/>
    </location>
</feature>
<name>A0ABQ9ZRB5_9CRUS</name>
<keyword evidence="3" id="KW-0677">Repeat</keyword>
<comment type="caution">
    <text evidence="9">The sequence shown here is derived from an EMBL/GenBank/DDBJ whole genome shotgun (WGS) entry which is preliminary data.</text>
</comment>
<evidence type="ECO:0000256" key="1">
    <source>
        <dbReference type="ARBA" id="ARBA00004123"/>
    </source>
</evidence>
<keyword evidence="2" id="KW-0479">Metal-binding</keyword>
<dbReference type="InterPro" id="IPR050888">
    <property type="entry name" value="ZnF_C2H2-type_TF"/>
</dbReference>
<feature type="region of interest" description="Disordered" evidence="7">
    <location>
        <begin position="1029"/>
        <end position="1048"/>
    </location>
</feature>
<evidence type="ECO:0000256" key="6">
    <source>
        <dbReference type="ARBA" id="ARBA00023242"/>
    </source>
</evidence>
<evidence type="ECO:0000313" key="10">
    <source>
        <dbReference type="Proteomes" id="UP001234178"/>
    </source>
</evidence>
<gene>
    <name evidence="9" type="ORF">OUZ56_030449</name>
</gene>
<keyword evidence="10" id="KW-1185">Reference proteome</keyword>
<proteinExistence type="predicted"/>
<feature type="region of interest" description="Disordered" evidence="7">
    <location>
        <begin position="84"/>
        <end position="164"/>
    </location>
</feature>
<dbReference type="PROSITE" id="PS00028">
    <property type="entry name" value="ZINC_FINGER_C2H2_1"/>
    <property type="match status" value="3"/>
</dbReference>
<evidence type="ECO:0000313" key="9">
    <source>
        <dbReference type="EMBL" id="KAK4015470.1"/>
    </source>
</evidence>
<comment type="subcellular location">
    <subcellularLocation>
        <location evidence="1">Nucleus</location>
    </subcellularLocation>
</comment>
<dbReference type="Proteomes" id="UP001234178">
    <property type="component" value="Unassembled WGS sequence"/>
</dbReference>
<feature type="compositionally biased region" description="Basic and acidic residues" evidence="7">
    <location>
        <begin position="367"/>
        <end position="377"/>
    </location>
</feature>
<dbReference type="InterPro" id="IPR013087">
    <property type="entry name" value="Znf_C2H2_type"/>
</dbReference>
<dbReference type="PANTHER" id="PTHR24406">
    <property type="entry name" value="TRANSCRIPTIONAL REPRESSOR CTCFL-RELATED"/>
    <property type="match status" value="1"/>
</dbReference>
<feature type="compositionally biased region" description="Basic and acidic residues" evidence="7">
    <location>
        <begin position="1116"/>
        <end position="1133"/>
    </location>
</feature>
<feature type="compositionally biased region" description="Polar residues" evidence="7">
    <location>
        <begin position="721"/>
        <end position="735"/>
    </location>
</feature>
<feature type="domain" description="C2H2-type" evidence="8">
    <location>
        <begin position="920"/>
        <end position="941"/>
    </location>
</feature>
<feature type="compositionally biased region" description="Low complexity" evidence="7">
    <location>
        <begin position="285"/>
        <end position="302"/>
    </location>
</feature>
<evidence type="ECO:0000256" key="4">
    <source>
        <dbReference type="ARBA" id="ARBA00022771"/>
    </source>
</evidence>
<organism evidence="9 10">
    <name type="scientific">Daphnia magna</name>
    <dbReference type="NCBI Taxonomy" id="35525"/>
    <lineage>
        <taxon>Eukaryota</taxon>
        <taxon>Metazoa</taxon>
        <taxon>Ecdysozoa</taxon>
        <taxon>Arthropoda</taxon>
        <taxon>Crustacea</taxon>
        <taxon>Branchiopoda</taxon>
        <taxon>Diplostraca</taxon>
        <taxon>Cladocera</taxon>
        <taxon>Anomopoda</taxon>
        <taxon>Daphniidae</taxon>
        <taxon>Daphnia</taxon>
    </lineage>
</organism>
<feature type="compositionally biased region" description="Pro residues" evidence="7">
    <location>
        <begin position="270"/>
        <end position="284"/>
    </location>
</feature>
<evidence type="ECO:0000256" key="5">
    <source>
        <dbReference type="ARBA" id="ARBA00022833"/>
    </source>
</evidence>
<feature type="region of interest" description="Disordered" evidence="7">
    <location>
        <begin position="701"/>
        <end position="735"/>
    </location>
</feature>
<keyword evidence="5" id="KW-0862">Zinc</keyword>
<evidence type="ECO:0000259" key="8">
    <source>
        <dbReference type="PROSITE" id="PS00028"/>
    </source>
</evidence>
<feature type="compositionally biased region" description="Basic and acidic residues" evidence="7">
    <location>
        <begin position="1071"/>
        <end position="1081"/>
    </location>
</feature>
<feature type="compositionally biased region" description="Polar residues" evidence="7">
    <location>
        <begin position="805"/>
        <end position="846"/>
    </location>
</feature>
<evidence type="ECO:0000256" key="3">
    <source>
        <dbReference type="ARBA" id="ARBA00022737"/>
    </source>
</evidence>
<feature type="domain" description="C2H2-type" evidence="8">
    <location>
        <begin position="993"/>
        <end position="1014"/>
    </location>
</feature>
<evidence type="ECO:0000256" key="2">
    <source>
        <dbReference type="ARBA" id="ARBA00022723"/>
    </source>
</evidence>
<dbReference type="SMART" id="SM00355">
    <property type="entry name" value="ZnF_C2H2"/>
    <property type="match status" value="6"/>
</dbReference>
<dbReference type="Gene3D" id="3.30.160.60">
    <property type="entry name" value="Classic Zinc Finger"/>
    <property type="match status" value="1"/>
</dbReference>
<reference evidence="9 10" key="1">
    <citation type="journal article" date="2023" name="Nucleic Acids Res.">
        <title>The hologenome of Daphnia magna reveals possible DNA methylation and microbiome-mediated evolution of the host genome.</title>
        <authorList>
            <person name="Chaturvedi A."/>
            <person name="Li X."/>
            <person name="Dhandapani V."/>
            <person name="Marshall H."/>
            <person name="Kissane S."/>
            <person name="Cuenca-Cambronero M."/>
            <person name="Asole G."/>
            <person name="Calvet F."/>
            <person name="Ruiz-Romero M."/>
            <person name="Marangio P."/>
            <person name="Guigo R."/>
            <person name="Rago D."/>
            <person name="Mirbahai L."/>
            <person name="Eastwood N."/>
            <person name="Colbourne J.K."/>
            <person name="Zhou J."/>
            <person name="Mallon E."/>
            <person name="Orsini L."/>
        </authorList>
    </citation>
    <scope>NUCLEOTIDE SEQUENCE [LARGE SCALE GENOMIC DNA]</scope>
    <source>
        <strain evidence="9">LRV0_1</strain>
    </source>
</reference>
<feature type="compositionally biased region" description="Low complexity" evidence="7">
    <location>
        <begin position="1032"/>
        <end position="1043"/>
    </location>
</feature>
<dbReference type="EMBL" id="JAOYFB010000005">
    <property type="protein sequence ID" value="KAK4015470.1"/>
    <property type="molecule type" value="Genomic_DNA"/>
</dbReference>
<feature type="region of interest" description="Disordered" evidence="7">
    <location>
        <begin position="1053"/>
        <end position="1133"/>
    </location>
</feature>
<keyword evidence="4" id="KW-0863">Zinc-finger</keyword>
<sequence length="1133" mass="121886">MNSDPEDLKKILDSTEDAEIKMEMNGDVTTPQENGKHQTVVVDGSSPVDEEVASISKSAASCEDSLSVIEAKTGEQILVGQKKELPSKNVGLEESIQKEKMDETMADVNGQSKAPSAISKDGKPPVQRRMSLRQRAAPKKYSEADGNSDDDVKDQSASVKDPLEIPLGKNSSTVLIRKSPIASVVVKSPPKPLSPVKMTKVMRPPPELIKAPILSKISISSATSVTVVPRSKENNSSSRFVVVDTQSILKGKNATLASNVPASVTVSAVPPLPKTMPKPTPPPATSSASRKNITSSNSNSTSLPDPFESLGLADDSFIVEAPSFVVPYLIEKSASQNLKKTVQSMDPFPTSEKKEDVIVLSEEDSNDSGKKETDDVKSTSATAIPGGSPLDKSSMKSEMDKSIAKSDTNKEDENYFAGPIGRFFLDIGLSLVQEYVQGDLLRVQKRKVHKGTKISDPSLTVNALTKGLDVTRAKNDPFRLPLRSCDRCSFKSESSLTMAHHWSLPLALGSGSSARHVCHWCSFEAKEPHLVSAHIETDHGMKSRIGPDLPLHQCPLCPFEDNVKSKVTRHMLSCQKRFVADRNLEPPLDWEPPAKIPRMPARGMRTFAPGMNNAVGLHGYSLASTKGLSLPYHPLLPKSALVNTLGYNSGIPSAGTGQNHYLGNMPPVVQGKGNKTGSPSQSALAGLRLPAELHVVSGVAPRVAGTPSGSASQAKVRDGRQQVSNQSSPYLNPSSYGVPNNQIYQAIAKSFQLLQGHGSSMSVLPSTVSKNQSPGASALEKLKKASNTNSISLLPGLVNTSGLTIQSSSTPTANKTKTNQQPSISITPLPRSSTSTVTNKPSLSVSPVTPAATNTTVTVGNNTVAAKAGQPATPGQKGGVVCEICDSTIKDLEQLRHHMQWIHKVKIHPKMIHNRPPLNCQKCQCRFFTDQGLERHLLGSHGLVTSSMQEAANRGQDGGRCPICGKVHQWKLLSHVVKDHGLSLKPAHLSYKCTVCTATFTMYKLFENHVYTAHSVVARKVLDKDKVDIKKGSSGSTNSSTTGALRINDEITIIPQTTRHDSSDQNSCRSSKGEKRSRVDIIDLSDDEDNKDGLSLPKSQVTITKVPAPKGYLSRNNRESMSKRSRTDDNDTE</sequence>
<keyword evidence="6" id="KW-0539">Nucleus</keyword>
<protein>
    <recommendedName>
        <fullName evidence="8">C2H2-type domain-containing protein</fullName>
    </recommendedName>
</protein>
<evidence type="ECO:0000256" key="7">
    <source>
        <dbReference type="SAM" id="MobiDB-lite"/>
    </source>
</evidence>
<feature type="region of interest" description="Disordered" evidence="7">
    <location>
        <begin position="268"/>
        <end position="305"/>
    </location>
</feature>
<feature type="domain" description="C2H2-type" evidence="8">
    <location>
        <begin position="882"/>
        <end position="903"/>
    </location>
</feature>
<feature type="region of interest" description="Disordered" evidence="7">
    <location>
        <begin position="805"/>
        <end position="849"/>
    </location>
</feature>
<accession>A0ABQ9ZRB5</accession>